<evidence type="ECO:0000313" key="2">
    <source>
        <dbReference type="EMBL" id="MFD1722372.1"/>
    </source>
</evidence>
<protein>
    <submittedName>
        <fullName evidence="2">Uncharacterized protein</fullName>
    </submittedName>
</protein>
<evidence type="ECO:0000313" key="3">
    <source>
        <dbReference type="Proteomes" id="UP001597347"/>
    </source>
</evidence>
<proteinExistence type="predicted"/>
<feature type="compositionally biased region" description="Low complexity" evidence="1">
    <location>
        <begin position="192"/>
        <end position="204"/>
    </location>
</feature>
<evidence type="ECO:0000256" key="1">
    <source>
        <dbReference type="SAM" id="MobiDB-lite"/>
    </source>
</evidence>
<feature type="region of interest" description="Disordered" evidence="1">
    <location>
        <begin position="174"/>
        <end position="204"/>
    </location>
</feature>
<gene>
    <name evidence="2" type="ORF">ACFSBI_12505</name>
</gene>
<comment type="caution">
    <text evidence="2">The sequence shown here is derived from an EMBL/GenBank/DDBJ whole genome shotgun (WGS) entry which is preliminary data.</text>
</comment>
<dbReference type="Proteomes" id="UP001597347">
    <property type="component" value="Unassembled WGS sequence"/>
</dbReference>
<organism evidence="2 3">
    <name type="scientific">Amnibacterium endophyticum</name>
    <dbReference type="NCBI Taxonomy" id="2109337"/>
    <lineage>
        <taxon>Bacteria</taxon>
        <taxon>Bacillati</taxon>
        <taxon>Actinomycetota</taxon>
        <taxon>Actinomycetes</taxon>
        <taxon>Micrococcales</taxon>
        <taxon>Microbacteriaceae</taxon>
        <taxon>Amnibacterium</taxon>
    </lineage>
</organism>
<dbReference type="EMBL" id="JBHUEA010000019">
    <property type="protein sequence ID" value="MFD1722372.1"/>
    <property type="molecule type" value="Genomic_DNA"/>
</dbReference>
<name>A0ABW4LGI6_9MICO</name>
<sequence>MVDEDVAWIRRGTAIGGTIRSAIPGGFDAYGLLEISEERPTEDALLRAVAPGNSTELIAGWIDRGPYPPHPGDEHVLYAAWRYRFQRTEAACLQGLPAEGEGGFPDLLFPPDRTWLISLLWDDSWRSIGASHEVAARITSALPSFEPVDPDRGDRPRCPLTDWNFIRRSRLQSRRPADEPYAPGRGRRSSESRPTTEAGTSRAAATSAAFSAGAICVTCA</sequence>
<accession>A0ABW4LGI6</accession>
<keyword evidence="3" id="KW-1185">Reference proteome</keyword>
<dbReference type="RefSeq" id="WP_377935411.1">
    <property type="nucleotide sequence ID" value="NZ_JBHUEA010000019.1"/>
</dbReference>
<reference evidence="3" key="1">
    <citation type="journal article" date="2019" name="Int. J. Syst. Evol. Microbiol.">
        <title>The Global Catalogue of Microorganisms (GCM) 10K type strain sequencing project: providing services to taxonomists for standard genome sequencing and annotation.</title>
        <authorList>
            <consortium name="The Broad Institute Genomics Platform"/>
            <consortium name="The Broad Institute Genome Sequencing Center for Infectious Disease"/>
            <person name="Wu L."/>
            <person name="Ma J."/>
        </authorList>
    </citation>
    <scope>NUCLEOTIDE SEQUENCE [LARGE SCALE GENOMIC DNA]</scope>
    <source>
        <strain evidence="3">CGMCC 1.12471</strain>
    </source>
</reference>